<keyword evidence="5" id="KW-1185">Reference proteome</keyword>
<dbReference type="InterPro" id="IPR013098">
    <property type="entry name" value="Ig_I-set"/>
</dbReference>
<dbReference type="InterPro" id="IPR013783">
    <property type="entry name" value="Ig-like_fold"/>
</dbReference>
<evidence type="ECO:0000256" key="2">
    <source>
        <dbReference type="SAM" id="Phobius"/>
    </source>
</evidence>
<dbReference type="InterPro" id="IPR036179">
    <property type="entry name" value="Ig-like_dom_sf"/>
</dbReference>
<dbReference type="InterPro" id="IPR003599">
    <property type="entry name" value="Ig_sub"/>
</dbReference>
<gene>
    <name evidence="4" type="ORF">NMOB1V02_LOCUS3790</name>
</gene>
<feature type="domain" description="Ig-like" evidence="3">
    <location>
        <begin position="145"/>
        <end position="226"/>
    </location>
</feature>
<dbReference type="SUPFAM" id="SSF49265">
    <property type="entry name" value="Fibronectin type III"/>
    <property type="match status" value="1"/>
</dbReference>
<accession>A0A7R9BK75</accession>
<dbReference type="Gene3D" id="2.60.40.10">
    <property type="entry name" value="Immunoglobulins"/>
    <property type="match status" value="4"/>
</dbReference>
<keyword evidence="2" id="KW-1133">Transmembrane helix</keyword>
<keyword evidence="1" id="KW-0677">Repeat</keyword>
<dbReference type="PANTHER" id="PTHR23278">
    <property type="entry name" value="SIDESTEP PROTEIN"/>
    <property type="match status" value="1"/>
</dbReference>
<evidence type="ECO:0000313" key="5">
    <source>
        <dbReference type="Proteomes" id="UP000678499"/>
    </source>
</evidence>
<dbReference type="Pfam" id="PF07679">
    <property type="entry name" value="I-set"/>
    <property type="match status" value="1"/>
</dbReference>
<name>A0A7R9BK75_9CRUS</name>
<evidence type="ECO:0000259" key="3">
    <source>
        <dbReference type="PROSITE" id="PS50835"/>
    </source>
</evidence>
<dbReference type="Proteomes" id="UP000678499">
    <property type="component" value="Unassembled WGS sequence"/>
</dbReference>
<dbReference type="PROSITE" id="PS50835">
    <property type="entry name" value="IG_LIKE"/>
    <property type="match status" value="2"/>
</dbReference>
<dbReference type="PANTHER" id="PTHR23278:SF19">
    <property type="entry name" value="OBSCURIN"/>
    <property type="match status" value="1"/>
</dbReference>
<dbReference type="AlphaFoldDB" id="A0A7R9BK75"/>
<sequence>MSADGNITSSTLTFMPKVDDNGKTIKCLVRNEEIEHVVIEDSKKLDVHYVPKVEFFLGSKLDPKNIKVGDDVYFDCSIDANPSVFKTFFSLDGSILERGEGVVITNQTLVLQKIQRVKTGSYRCHAQNSQGEGQSEPVHLLVKYPPVCKENQQAIYGVALMEKVQISCQVEAEPAPQSFRWAFNISSEVLEVPEGHQMRPDPFRSVVSYETQTEFDYGTLLCWATNAIANQQTPCVFHILQTGSPEPLINCNFVNQTPTSLKVECQEGFDGGLPQLFIMELYTSEEKTLATNLTNDKPAFTAKGLQDGISYTVVLYAANSKGRSVTTTLETRTPKIMDVKKLDTGQGFTGTDRLTIFNPTVAAGIGVICLILVGVVVLLVVMTVRRCRTITTRSRPPKIVSSSQMNSNNVYKCERSSGDNDHDVVPLKAGTLLRVKGSDMNRQCTQVKTVTLGQEYSVLSNPPPGSCATLPFPVSSRTKSLNHIPEQIDYQLPPPVPDVDGTVEMGGYIYGNEQMWLKDQEPLSPPESFLTPCEAANHAQHHNQHYHQVLPTETAVVPEPAQADATSRESRWH</sequence>
<dbReference type="EMBL" id="CAJPEX010000528">
    <property type="protein sequence ID" value="CAG0916163.1"/>
    <property type="molecule type" value="Genomic_DNA"/>
</dbReference>
<proteinExistence type="predicted"/>
<evidence type="ECO:0000313" key="4">
    <source>
        <dbReference type="EMBL" id="CAD7276011.1"/>
    </source>
</evidence>
<dbReference type="SUPFAM" id="SSF48726">
    <property type="entry name" value="Immunoglobulin"/>
    <property type="match status" value="2"/>
</dbReference>
<dbReference type="OrthoDB" id="6376564at2759"/>
<dbReference type="SMART" id="SM00409">
    <property type="entry name" value="IG"/>
    <property type="match status" value="1"/>
</dbReference>
<dbReference type="InterPro" id="IPR007110">
    <property type="entry name" value="Ig-like_dom"/>
</dbReference>
<feature type="domain" description="Ig-like" evidence="3">
    <location>
        <begin position="51"/>
        <end position="139"/>
    </location>
</feature>
<dbReference type="EMBL" id="OA882565">
    <property type="protein sequence ID" value="CAD7276011.1"/>
    <property type="molecule type" value="Genomic_DNA"/>
</dbReference>
<keyword evidence="2" id="KW-0472">Membrane</keyword>
<dbReference type="InterPro" id="IPR036116">
    <property type="entry name" value="FN3_sf"/>
</dbReference>
<protein>
    <recommendedName>
        <fullName evidence="3">Ig-like domain-containing protein</fullName>
    </recommendedName>
</protein>
<organism evidence="4">
    <name type="scientific">Notodromas monacha</name>
    <dbReference type="NCBI Taxonomy" id="399045"/>
    <lineage>
        <taxon>Eukaryota</taxon>
        <taxon>Metazoa</taxon>
        <taxon>Ecdysozoa</taxon>
        <taxon>Arthropoda</taxon>
        <taxon>Crustacea</taxon>
        <taxon>Oligostraca</taxon>
        <taxon>Ostracoda</taxon>
        <taxon>Podocopa</taxon>
        <taxon>Podocopida</taxon>
        <taxon>Cypridocopina</taxon>
        <taxon>Cypridoidea</taxon>
        <taxon>Cyprididae</taxon>
        <taxon>Notodromas</taxon>
    </lineage>
</organism>
<reference evidence="4" key="1">
    <citation type="submission" date="2020-11" db="EMBL/GenBank/DDBJ databases">
        <authorList>
            <person name="Tran Van P."/>
        </authorList>
    </citation>
    <scope>NUCLEOTIDE SEQUENCE</scope>
</reference>
<feature type="transmembrane region" description="Helical" evidence="2">
    <location>
        <begin position="361"/>
        <end position="384"/>
    </location>
</feature>
<evidence type="ECO:0000256" key="1">
    <source>
        <dbReference type="ARBA" id="ARBA00022737"/>
    </source>
</evidence>
<keyword evidence="2" id="KW-0812">Transmembrane</keyword>